<dbReference type="PANTHER" id="PTHR11545:SF3">
    <property type="entry name" value="LARGE RIBOSOMAL SUBUNIT PROTEIN UL13"/>
    <property type="match status" value="1"/>
</dbReference>
<dbReference type="GO" id="GO:0006412">
    <property type="term" value="P:translation"/>
    <property type="evidence" value="ECO:0007669"/>
    <property type="project" value="InterPro"/>
</dbReference>
<keyword evidence="2 4" id="KW-0689">Ribosomal protein</keyword>
<dbReference type="PROSITE" id="PS00783">
    <property type="entry name" value="RIBOSOMAL_L13"/>
    <property type="match status" value="1"/>
</dbReference>
<dbReference type="NCBIfam" id="TIGR01077">
    <property type="entry name" value="L13_A_E"/>
    <property type="match status" value="1"/>
</dbReference>
<evidence type="ECO:0000256" key="2">
    <source>
        <dbReference type="ARBA" id="ARBA00022980"/>
    </source>
</evidence>
<evidence type="ECO:0000256" key="1">
    <source>
        <dbReference type="ARBA" id="ARBA00006227"/>
    </source>
</evidence>
<dbReference type="InterPro" id="IPR005823">
    <property type="entry name" value="Ribosomal_uL13_bac-type"/>
</dbReference>
<dbReference type="Gene3D" id="3.90.1180.10">
    <property type="entry name" value="Ribosomal protein L13"/>
    <property type="match status" value="1"/>
</dbReference>
<dbReference type="PANTHER" id="PTHR11545">
    <property type="entry name" value="RIBOSOMAL PROTEIN L13"/>
    <property type="match status" value="1"/>
</dbReference>
<dbReference type="InterPro" id="IPR023563">
    <property type="entry name" value="Ribosomal_uL13_CS"/>
</dbReference>
<dbReference type="Pfam" id="PF00572">
    <property type="entry name" value="Ribosomal_L13"/>
    <property type="match status" value="1"/>
</dbReference>
<evidence type="ECO:0000313" key="4">
    <source>
        <dbReference type="EMBL" id="KUG19696.1"/>
    </source>
</evidence>
<organism evidence="4">
    <name type="scientific">hydrocarbon metagenome</name>
    <dbReference type="NCBI Taxonomy" id="938273"/>
    <lineage>
        <taxon>unclassified sequences</taxon>
        <taxon>metagenomes</taxon>
        <taxon>ecological metagenomes</taxon>
    </lineage>
</organism>
<dbReference type="GO" id="GO:0003735">
    <property type="term" value="F:structural constituent of ribosome"/>
    <property type="evidence" value="ECO:0007669"/>
    <property type="project" value="InterPro"/>
</dbReference>
<comment type="similarity">
    <text evidence="1">Belongs to the universal ribosomal protein uL13 family.</text>
</comment>
<dbReference type="InterPro" id="IPR005822">
    <property type="entry name" value="Ribosomal_uL13"/>
</dbReference>
<dbReference type="NCBIfam" id="NF005004">
    <property type="entry name" value="PRK06394.1"/>
    <property type="match status" value="1"/>
</dbReference>
<proteinExistence type="inferred from homology"/>
<gene>
    <name evidence="4" type="ORF">ASZ90_010572</name>
</gene>
<evidence type="ECO:0000256" key="3">
    <source>
        <dbReference type="ARBA" id="ARBA00023274"/>
    </source>
</evidence>
<dbReference type="AlphaFoldDB" id="A0A0W8FFM6"/>
<dbReference type="PIRSF" id="PIRSF002181">
    <property type="entry name" value="Ribosomal_L13"/>
    <property type="match status" value="1"/>
</dbReference>
<dbReference type="HAMAP" id="MF_01366">
    <property type="entry name" value="Ribosomal_uL13"/>
    <property type="match status" value="1"/>
</dbReference>
<dbReference type="CDD" id="cd00392">
    <property type="entry name" value="Ribosomal_L13"/>
    <property type="match status" value="1"/>
</dbReference>
<dbReference type="InterPro" id="IPR036899">
    <property type="entry name" value="Ribosomal_uL13_sf"/>
</dbReference>
<dbReference type="GO" id="GO:0003729">
    <property type="term" value="F:mRNA binding"/>
    <property type="evidence" value="ECO:0007669"/>
    <property type="project" value="TreeGrafter"/>
</dbReference>
<protein>
    <submittedName>
        <fullName evidence="4">Lsu ribosomal protein l13ae (L13p)</fullName>
    </submittedName>
</protein>
<comment type="caution">
    <text evidence="4">The sequence shown here is derived from an EMBL/GenBank/DDBJ whole genome shotgun (WGS) entry which is preliminary data.</text>
</comment>
<name>A0A0W8FFM6_9ZZZZ</name>
<dbReference type="GO" id="GO:0017148">
    <property type="term" value="P:negative regulation of translation"/>
    <property type="evidence" value="ECO:0007669"/>
    <property type="project" value="TreeGrafter"/>
</dbReference>
<dbReference type="EMBL" id="LNQE01001264">
    <property type="protein sequence ID" value="KUG19696.1"/>
    <property type="molecule type" value="Genomic_DNA"/>
</dbReference>
<accession>A0A0W8FFM6</accession>
<dbReference type="SUPFAM" id="SSF52161">
    <property type="entry name" value="Ribosomal protein L13"/>
    <property type="match status" value="1"/>
</dbReference>
<dbReference type="GO" id="GO:0022625">
    <property type="term" value="C:cytosolic large ribosomal subunit"/>
    <property type="evidence" value="ECO:0007669"/>
    <property type="project" value="TreeGrafter"/>
</dbReference>
<keyword evidence="3" id="KW-0687">Ribonucleoprotein</keyword>
<sequence>MIGMVTVIDADGLLLGRLASIVAKRSLEGEAIAIVNAEKAIISGRRAHVLETYDRKRKRGSREGGPFFPRRPDHILKRTIRGMLPYKRERGEGAFKRIRVYVGVPPEFAGLEMESLEEAHINRLGNPRYVTLGSVSSYLGARY</sequence>
<reference evidence="4" key="1">
    <citation type="journal article" date="2015" name="Proc. Natl. Acad. Sci. U.S.A.">
        <title>Networks of energetic and metabolic interactions define dynamics in microbial communities.</title>
        <authorList>
            <person name="Embree M."/>
            <person name="Liu J.K."/>
            <person name="Al-Bassam M.M."/>
            <person name="Zengler K."/>
        </authorList>
    </citation>
    <scope>NUCLEOTIDE SEQUENCE</scope>
</reference>
<dbReference type="InterPro" id="IPR005755">
    <property type="entry name" value="Ribosomal_uL13_euk/arc"/>
</dbReference>